<dbReference type="InterPro" id="IPR037523">
    <property type="entry name" value="VOC_core"/>
</dbReference>
<dbReference type="PROSITE" id="PS00934">
    <property type="entry name" value="GLYOXALASE_I_1"/>
    <property type="match status" value="1"/>
</dbReference>
<dbReference type="InterPro" id="IPR050383">
    <property type="entry name" value="GlyoxalaseI/FosfomycinResist"/>
</dbReference>
<dbReference type="Gene3D" id="3.10.180.10">
    <property type="entry name" value="2,3-Dihydroxybiphenyl 1,2-Dioxygenase, domain 1"/>
    <property type="match status" value="1"/>
</dbReference>
<keyword evidence="4" id="KW-1185">Reference proteome</keyword>
<keyword evidence="1" id="KW-0479">Metal-binding</keyword>
<dbReference type="PANTHER" id="PTHR21366">
    <property type="entry name" value="GLYOXALASE FAMILY PROTEIN"/>
    <property type="match status" value="1"/>
</dbReference>
<proteinExistence type="predicted"/>
<dbReference type="SUPFAM" id="SSF54593">
    <property type="entry name" value="Glyoxalase/Bleomycin resistance protein/Dihydroxybiphenyl dioxygenase"/>
    <property type="match status" value="1"/>
</dbReference>
<organism evidence="3 4">
    <name type="scientific">Coccomyxa viridis</name>
    <dbReference type="NCBI Taxonomy" id="1274662"/>
    <lineage>
        <taxon>Eukaryota</taxon>
        <taxon>Viridiplantae</taxon>
        <taxon>Chlorophyta</taxon>
        <taxon>core chlorophytes</taxon>
        <taxon>Trebouxiophyceae</taxon>
        <taxon>Trebouxiophyceae incertae sedis</taxon>
        <taxon>Coccomyxaceae</taxon>
        <taxon>Coccomyxa</taxon>
    </lineage>
</organism>
<gene>
    <name evidence="3" type="ORF">CVIRNUC_003134</name>
</gene>
<dbReference type="InterPro" id="IPR004360">
    <property type="entry name" value="Glyas_Fos-R_dOase_dom"/>
</dbReference>
<comment type="caution">
    <text evidence="3">The sequence shown here is derived from an EMBL/GenBank/DDBJ whole genome shotgun (WGS) entry which is preliminary data.</text>
</comment>
<name>A0AAV1I223_9CHLO</name>
<dbReference type="CDD" id="cd07245">
    <property type="entry name" value="VOC_like"/>
    <property type="match status" value="1"/>
</dbReference>
<sequence length="203" mass="22454">MKAGVIQARVTCPSRPAFIRCRCSQPFGLFSQPRRRSTPSQLAKGTGTEFLTPAKEIQDALVQGLKDAEKSERVEYHGVHHVGLLIEDLQRSLAFYQGVLGLEVNKGRPDEKLPYAGAWLWIGSEMIHLMVLPNPDTLDLSKRPQHGGRDRHVCLAVQSIEPLVARLEKAGVQFTKSMSGRPAIFFRDPDANVLEVAESQVSG</sequence>
<protein>
    <recommendedName>
        <fullName evidence="2">VOC domain-containing protein</fullName>
    </recommendedName>
</protein>
<accession>A0AAV1I223</accession>
<evidence type="ECO:0000313" key="4">
    <source>
        <dbReference type="Proteomes" id="UP001314263"/>
    </source>
</evidence>
<reference evidence="3 4" key="1">
    <citation type="submission" date="2023-10" db="EMBL/GenBank/DDBJ databases">
        <authorList>
            <person name="Maclean D."/>
            <person name="Macfadyen A."/>
        </authorList>
    </citation>
    <scope>NUCLEOTIDE SEQUENCE [LARGE SCALE GENOMIC DNA]</scope>
</reference>
<dbReference type="PROSITE" id="PS51819">
    <property type="entry name" value="VOC"/>
    <property type="match status" value="1"/>
</dbReference>
<evidence type="ECO:0000313" key="3">
    <source>
        <dbReference type="EMBL" id="CAK0764202.1"/>
    </source>
</evidence>
<dbReference type="InterPro" id="IPR029068">
    <property type="entry name" value="Glyas_Bleomycin-R_OHBP_Dase"/>
</dbReference>
<dbReference type="InterPro" id="IPR018146">
    <property type="entry name" value="Glyoxalase_1_CS"/>
</dbReference>
<evidence type="ECO:0000259" key="2">
    <source>
        <dbReference type="PROSITE" id="PS51819"/>
    </source>
</evidence>
<dbReference type="Pfam" id="PF00903">
    <property type="entry name" value="Glyoxalase"/>
    <property type="match status" value="1"/>
</dbReference>
<dbReference type="GO" id="GO:0046872">
    <property type="term" value="F:metal ion binding"/>
    <property type="evidence" value="ECO:0007669"/>
    <property type="project" value="UniProtKB-KW"/>
</dbReference>
<feature type="domain" description="VOC" evidence="2">
    <location>
        <begin position="78"/>
        <end position="199"/>
    </location>
</feature>
<evidence type="ECO:0000256" key="1">
    <source>
        <dbReference type="ARBA" id="ARBA00022723"/>
    </source>
</evidence>
<dbReference type="AlphaFoldDB" id="A0AAV1I223"/>
<dbReference type="GO" id="GO:0004462">
    <property type="term" value="F:lactoylglutathione lyase activity"/>
    <property type="evidence" value="ECO:0007669"/>
    <property type="project" value="InterPro"/>
</dbReference>
<dbReference type="PANTHER" id="PTHR21366:SF22">
    <property type="entry name" value="VOC DOMAIN-CONTAINING PROTEIN"/>
    <property type="match status" value="1"/>
</dbReference>
<dbReference type="Proteomes" id="UP001314263">
    <property type="component" value="Unassembled WGS sequence"/>
</dbReference>
<dbReference type="EMBL" id="CAUYUE010000004">
    <property type="protein sequence ID" value="CAK0764202.1"/>
    <property type="molecule type" value="Genomic_DNA"/>
</dbReference>